<evidence type="ECO:0000256" key="2">
    <source>
        <dbReference type="ARBA" id="ARBA00034247"/>
    </source>
</evidence>
<dbReference type="SMART" id="SM00267">
    <property type="entry name" value="GGDEF"/>
    <property type="match status" value="1"/>
</dbReference>
<dbReference type="SUPFAM" id="SSF55781">
    <property type="entry name" value="GAF domain-like"/>
    <property type="match status" value="1"/>
</dbReference>
<comment type="catalytic activity">
    <reaction evidence="2">
        <text>2 GTP = 3',3'-c-di-GMP + 2 diphosphate</text>
        <dbReference type="Rhea" id="RHEA:24898"/>
        <dbReference type="ChEBI" id="CHEBI:33019"/>
        <dbReference type="ChEBI" id="CHEBI:37565"/>
        <dbReference type="ChEBI" id="CHEBI:58805"/>
        <dbReference type="EC" id="2.7.7.65"/>
    </reaction>
</comment>
<dbReference type="NCBIfam" id="TIGR00254">
    <property type="entry name" value="GGDEF"/>
    <property type="match status" value="1"/>
</dbReference>
<keyword evidence="3" id="KW-0175">Coiled coil</keyword>
<dbReference type="Pfam" id="PF00990">
    <property type="entry name" value="GGDEF"/>
    <property type="match status" value="1"/>
</dbReference>
<gene>
    <name evidence="5" type="ORF">ACFYG5_15270</name>
</gene>
<dbReference type="InterPro" id="IPR043128">
    <property type="entry name" value="Rev_trsase/Diguanyl_cyclase"/>
</dbReference>
<dbReference type="EC" id="2.7.7.65" evidence="1"/>
<organism evidence="5">
    <name type="scientific">Rhodanobacter sp. FW102-FHT14D07</name>
    <dbReference type="NCBI Taxonomy" id="3351462"/>
    <lineage>
        <taxon>Bacteria</taxon>
        <taxon>Pseudomonadati</taxon>
        <taxon>Pseudomonadota</taxon>
        <taxon>Gammaproteobacteria</taxon>
        <taxon>Lysobacterales</taxon>
        <taxon>Rhodanobacteraceae</taxon>
        <taxon>Rhodanobacter</taxon>
    </lineage>
</organism>
<dbReference type="SUPFAM" id="SSF55073">
    <property type="entry name" value="Nucleotide cyclase"/>
    <property type="match status" value="1"/>
</dbReference>
<dbReference type="AlphaFoldDB" id="A0AB74UT48"/>
<dbReference type="GO" id="GO:0043709">
    <property type="term" value="P:cell adhesion involved in single-species biofilm formation"/>
    <property type="evidence" value="ECO:0007669"/>
    <property type="project" value="TreeGrafter"/>
</dbReference>
<name>A0AB74UT48_9GAMM</name>
<evidence type="ECO:0000256" key="1">
    <source>
        <dbReference type="ARBA" id="ARBA00012528"/>
    </source>
</evidence>
<evidence type="ECO:0000256" key="3">
    <source>
        <dbReference type="SAM" id="Coils"/>
    </source>
</evidence>
<dbReference type="PANTHER" id="PTHR45138:SF9">
    <property type="entry name" value="DIGUANYLATE CYCLASE DGCM-RELATED"/>
    <property type="match status" value="1"/>
</dbReference>
<protein>
    <recommendedName>
        <fullName evidence="1">diguanylate cyclase</fullName>
        <ecNumber evidence="1">2.7.7.65</ecNumber>
    </recommendedName>
</protein>
<dbReference type="PROSITE" id="PS50887">
    <property type="entry name" value="GGDEF"/>
    <property type="match status" value="1"/>
</dbReference>
<feature type="coiled-coil region" evidence="3">
    <location>
        <begin position="154"/>
        <end position="192"/>
    </location>
</feature>
<dbReference type="GO" id="GO:0005886">
    <property type="term" value="C:plasma membrane"/>
    <property type="evidence" value="ECO:0007669"/>
    <property type="project" value="TreeGrafter"/>
</dbReference>
<dbReference type="InterPro" id="IPR000160">
    <property type="entry name" value="GGDEF_dom"/>
</dbReference>
<dbReference type="InterPro" id="IPR003018">
    <property type="entry name" value="GAF"/>
</dbReference>
<dbReference type="Gene3D" id="3.30.450.40">
    <property type="match status" value="1"/>
</dbReference>
<dbReference type="InterPro" id="IPR050469">
    <property type="entry name" value="Diguanylate_Cyclase"/>
</dbReference>
<reference evidence="5" key="1">
    <citation type="submission" date="2024-10" db="EMBL/GenBank/DDBJ databases">
        <authorList>
            <person name="Lesea H.P."/>
            <person name="Kuehl J.V."/>
            <person name="Chandonia J.-M."/>
        </authorList>
    </citation>
    <scope>NUCLEOTIDE SEQUENCE</scope>
    <source>
        <strain evidence="5">FW102-FHT14D07</strain>
    </source>
</reference>
<dbReference type="Pfam" id="PF01590">
    <property type="entry name" value="GAF"/>
    <property type="match status" value="1"/>
</dbReference>
<evidence type="ECO:0000259" key="4">
    <source>
        <dbReference type="PROSITE" id="PS50887"/>
    </source>
</evidence>
<keyword evidence="5" id="KW-0548">Nucleotidyltransferase</keyword>
<dbReference type="EMBL" id="CP170721">
    <property type="protein sequence ID" value="XIA17908.1"/>
    <property type="molecule type" value="Genomic_DNA"/>
</dbReference>
<dbReference type="CDD" id="cd01949">
    <property type="entry name" value="GGDEF"/>
    <property type="match status" value="1"/>
</dbReference>
<feature type="domain" description="GGDEF" evidence="4">
    <location>
        <begin position="226"/>
        <end position="354"/>
    </location>
</feature>
<accession>A0AB74UT48</accession>
<dbReference type="PANTHER" id="PTHR45138">
    <property type="entry name" value="REGULATORY COMPONENTS OF SENSORY TRANSDUCTION SYSTEM"/>
    <property type="match status" value="1"/>
</dbReference>
<keyword evidence="5" id="KW-0808">Transferase</keyword>
<evidence type="ECO:0000313" key="5">
    <source>
        <dbReference type="EMBL" id="XIA17908.1"/>
    </source>
</evidence>
<dbReference type="GO" id="GO:1902201">
    <property type="term" value="P:negative regulation of bacterial-type flagellum-dependent cell motility"/>
    <property type="evidence" value="ECO:0007669"/>
    <property type="project" value="TreeGrafter"/>
</dbReference>
<dbReference type="RefSeq" id="WP_395120976.1">
    <property type="nucleotide sequence ID" value="NZ_CP170721.1"/>
</dbReference>
<dbReference type="InterPro" id="IPR029016">
    <property type="entry name" value="GAF-like_dom_sf"/>
</dbReference>
<proteinExistence type="predicted"/>
<sequence>MSSTDLALPGPQSIADPSSALETVSRPLLRAVQHITGMETSFVTAIDWEAQRQDVLFSLNTGELQIVEKSRTAWHDSMCRSMFLAGQAASMDVGRDVVATGDAQTAGIKSFVAVPILAGDITIGTVCSASRRPIGLSGDQVEALQCIADAVQQLLQIELEKALALRRATAAEQEAREAIEEASRNAVEVERMAHLAHTDDLTGLPNRRAFVARWEDTLARSGRLHYGIGVLLIDADRFKTINDTMGHHLGNEVLAAVGASLRQAVRGEDLIARLGGDEFAMAICSASGEELVSRAQLIRQSFAAITAGLGVDSTLSIGIAHSKNGSRHELLAAADRALYRSKAAGGDRATLSDGDDT</sequence>
<dbReference type="Gene3D" id="3.30.70.270">
    <property type="match status" value="1"/>
</dbReference>
<dbReference type="InterPro" id="IPR029787">
    <property type="entry name" value="Nucleotide_cyclase"/>
</dbReference>
<dbReference type="GO" id="GO:0052621">
    <property type="term" value="F:diguanylate cyclase activity"/>
    <property type="evidence" value="ECO:0007669"/>
    <property type="project" value="UniProtKB-EC"/>
</dbReference>